<keyword evidence="1" id="KW-0812">Transmembrane</keyword>
<feature type="transmembrane region" description="Helical" evidence="1">
    <location>
        <begin position="24"/>
        <end position="44"/>
    </location>
</feature>
<evidence type="ECO:0000313" key="2">
    <source>
        <dbReference type="EMBL" id="CAA9411286.1"/>
    </source>
</evidence>
<reference evidence="2" key="1">
    <citation type="submission" date="2020-02" db="EMBL/GenBank/DDBJ databases">
        <authorList>
            <person name="Meier V. D."/>
        </authorList>
    </citation>
    <scope>NUCLEOTIDE SEQUENCE</scope>
    <source>
        <strain evidence="2">AVDCRST_MAG60</strain>
    </source>
</reference>
<name>A0A6J4PD85_9ACTN</name>
<evidence type="ECO:0000256" key="1">
    <source>
        <dbReference type="SAM" id="Phobius"/>
    </source>
</evidence>
<dbReference type="AlphaFoldDB" id="A0A6J4PD85"/>
<protein>
    <submittedName>
        <fullName evidence="2">Uncharacterized protein</fullName>
    </submittedName>
</protein>
<keyword evidence="1" id="KW-1133">Transmembrane helix</keyword>
<gene>
    <name evidence="2" type="ORF">AVDCRST_MAG60-2672</name>
</gene>
<sequence>MSPCWRWPTIAAVKRTPQESGDRLPFLITVGVFVVMLACLPLVLRVDAEIDGDRPMYLDMERMLNLQTGYVATTGQPPVETRLSGGESVVIGETEFVASDGVTLNVSTTDEDSFCISANNQEGTSSERCSE</sequence>
<proteinExistence type="predicted"/>
<dbReference type="EMBL" id="CADCUN010000293">
    <property type="protein sequence ID" value="CAA9411286.1"/>
    <property type="molecule type" value="Genomic_DNA"/>
</dbReference>
<accession>A0A6J4PD85</accession>
<keyword evidence="1" id="KW-0472">Membrane</keyword>
<organism evidence="2">
    <name type="scientific">uncultured Nocardioides sp</name>
    <dbReference type="NCBI Taxonomy" id="198441"/>
    <lineage>
        <taxon>Bacteria</taxon>
        <taxon>Bacillati</taxon>
        <taxon>Actinomycetota</taxon>
        <taxon>Actinomycetes</taxon>
        <taxon>Propionibacteriales</taxon>
        <taxon>Nocardioidaceae</taxon>
        <taxon>Nocardioides</taxon>
        <taxon>environmental samples</taxon>
    </lineage>
</organism>